<dbReference type="eggNOG" id="COG3547">
    <property type="taxonomic scope" value="Bacteria"/>
</dbReference>
<gene>
    <name evidence="4" type="ordered locus">Caul_2924</name>
    <name evidence="5" type="ordered locus">Caul_4355</name>
</gene>
<dbReference type="KEGG" id="cak:Caul_4355"/>
<dbReference type="KEGG" id="cak:Caul_2924"/>
<dbReference type="PANTHER" id="PTHR33055:SF13">
    <property type="entry name" value="TRANSPOSASE"/>
    <property type="match status" value="1"/>
</dbReference>
<keyword evidence="1" id="KW-0175">Coiled coil</keyword>
<proteinExistence type="predicted"/>
<feature type="domain" description="Transposase IS116/IS110/IS902 C-terminal" evidence="3">
    <location>
        <begin position="191"/>
        <end position="273"/>
    </location>
</feature>
<dbReference type="EMBL" id="CP000927">
    <property type="protein sequence ID" value="ABZ73475.1"/>
    <property type="molecule type" value="Genomic_DNA"/>
</dbReference>
<dbReference type="PANTHER" id="PTHR33055">
    <property type="entry name" value="TRANSPOSASE FOR INSERTION SEQUENCE ELEMENT IS1111A"/>
    <property type="match status" value="1"/>
</dbReference>
<dbReference type="GO" id="GO:0003677">
    <property type="term" value="F:DNA binding"/>
    <property type="evidence" value="ECO:0007669"/>
    <property type="project" value="InterPro"/>
</dbReference>
<dbReference type="EMBL" id="CP000927">
    <property type="protein sequence ID" value="ABZ72051.1"/>
    <property type="molecule type" value="Genomic_DNA"/>
</dbReference>
<evidence type="ECO:0000313" key="5">
    <source>
        <dbReference type="EMBL" id="ABZ73475.1"/>
    </source>
</evidence>
<name>B0SZE6_CAUSK</name>
<dbReference type="Pfam" id="PF02371">
    <property type="entry name" value="Transposase_20"/>
    <property type="match status" value="1"/>
</dbReference>
<dbReference type="InterPro" id="IPR003346">
    <property type="entry name" value="Transposase_20"/>
</dbReference>
<dbReference type="NCBIfam" id="NF033542">
    <property type="entry name" value="transpos_IS110"/>
    <property type="match status" value="1"/>
</dbReference>
<evidence type="ECO:0000259" key="2">
    <source>
        <dbReference type="Pfam" id="PF01548"/>
    </source>
</evidence>
<dbReference type="OrthoDB" id="8261795at2"/>
<dbReference type="InterPro" id="IPR002525">
    <property type="entry name" value="Transp_IS110-like_N"/>
</dbReference>
<feature type="domain" description="Transposase IS110-like N-terminal" evidence="2">
    <location>
        <begin position="8"/>
        <end position="153"/>
    </location>
</feature>
<organism evidence="5">
    <name type="scientific">Caulobacter sp. (strain K31)</name>
    <dbReference type="NCBI Taxonomy" id="366602"/>
    <lineage>
        <taxon>Bacteria</taxon>
        <taxon>Pseudomonadati</taxon>
        <taxon>Pseudomonadota</taxon>
        <taxon>Alphaproteobacteria</taxon>
        <taxon>Caulobacterales</taxon>
        <taxon>Caulobacteraceae</taxon>
        <taxon>Caulobacter</taxon>
    </lineage>
</organism>
<reference evidence="5" key="1">
    <citation type="submission" date="2008-01" db="EMBL/GenBank/DDBJ databases">
        <title>Complete sequence of chromosome of Caulobacter sp. K31.</title>
        <authorList>
            <consortium name="US DOE Joint Genome Institute"/>
            <person name="Copeland A."/>
            <person name="Lucas S."/>
            <person name="Lapidus A."/>
            <person name="Barry K."/>
            <person name="Glavina del Rio T."/>
            <person name="Dalin E."/>
            <person name="Tice H."/>
            <person name="Pitluck S."/>
            <person name="Bruce D."/>
            <person name="Goodwin L."/>
            <person name="Thompson L.S."/>
            <person name="Brettin T."/>
            <person name="Detter J.C."/>
            <person name="Han C."/>
            <person name="Schmutz J."/>
            <person name="Larimer F."/>
            <person name="Land M."/>
            <person name="Hauser L."/>
            <person name="Kyrpides N."/>
            <person name="Kim E."/>
            <person name="Stephens C."/>
            <person name="Richardson P."/>
        </authorList>
    </citation>
    <scope>NUCLEOTIDE SEQUENCE [LARGE SCALE GENOMIC DNA]</scope>
    <source>
        <strain evidence="5">K31</strain>
    </source>
</reference>
<protein>
    <submittedName>
        <fullName evidence="5">Transposase IS116/IS110/IS902 family protein</fullName>
    </submittedName>
</protein>
<evidence type="ECO:0000313" key="4">
    <source>
        <dbReference type="EMBL" id="ABZ72051.1"/>
    </source>
</evidence>
<feature type="coiled-coil region" evidence="1">
    <location>
        <begin position="155"/>
        <end position="182"/>
    </location>
</feature>
<accession>B0SZE6</accession>
<dbReference type="Pfam" id="PF01548">
    <property type="entry name" value="DEDD_Tnp_IS110"/>
    <property type="match status" value="1"/>
</dbReference>
<dbReference type="GO" id="GO:0006313">
    <property type="term" value="P:DNA transposition"/>
    <property type="evidence" value="ECO:0007669"/>
    <property type="project" value="InterPro"/>
</dbReference>
<dbReference type="GO" id="GO:0004803">
    <property type="term" value="F:transposase activity"/>
    <property type="evidence" value="ECO:0007669"/>
    <property type="project" value="InterPro"/>
</dbReference>
<evidence type="ECO:0000256" key="1">
    <source>
        <dbReference type="SAM" id="Coils"/>
    </source>
</evidence>
<sequence length="312" mass="32943">MTHACAAGVDVGRDWLDVGLAPSSKTFRIANAPAGIATLVARLKREGASKVVLESIGSYGARLVRGLADAGFEVGVVDPKRIAALRTAEGRRAKTDRLDAGLIARFALLMQDAARPVPSAKAFEIRALSTRRRQLVEMAAMEKTRLKQTLDEAVADSCRQMIALLSQERDRIEAQLQAMLLEAQDGPARAALLQTIPGVGPAVSMTLLADLPELGILDRKAVASLAGLAPHANQSGTRAGPAHIGGGRPCVRAALYMAALSAARNDKGFKREYLALRQAGKPAKVALVAIARKIVVAANGMLKSGQPWQKPA</sequence>
<dbReference type="HOGENOM" id="CLU_036902_5_1_5"/>
<evidence type="ECO:0000259" key="3">
    <source>
        <dbReference type="Pfam" id="PF02371"/>
    </source>
</evidence>
<dbReference type="InterPro" id="IPR047650">
    <property type="entry name" value="Transpos_IS110"/>
</dbReference>
<dbReference type="AlphaFoldDB" id="B0SZE6"/>